<dbReference type="Proteomes" id="UP000198757">
    <property type="component" value="Unassembled WGS sequence"/>
</dbReference>
<proteinExistence type="predicted"/>
<dbReference type="EMBL" id="FMZO01000037">
    <property type="protein sequence ID" value="SDE33521.1"/>
    <property type="molecule type" value="Genomic_DNA"/>
</dbReference>
<dbReference type="STRING" id="1285928.SAMN04487894_1379"/>
<reference evidence="2" key="1">
    <citation type="submission" date="2016-10" db="EMBL/GenBank/DDBJ databases">
        <authorList>
            <person name="Varghese N."/>
            <person name="Submissions S."/>
        </authorList>
    </citation>
    <scope>NUCLEOTIDE SEQUENCE [LARGE SCALE GENOMIC DNA]</scope>
    <source>
        <strain evidence="2">DSM 25811 / CCM 8410 / LMG 26954 / E90</strain>
    </source>
</reference>
<accession>A0A1G7C2G9</accession>
<gene>
    <name evidence="1" type="ORF">SAMN04487894_1379</name>
</gene>
<dbReference type="InterPro" id="IPR029058">
    <property type="entry name" value="AB_hydrolase_fold"/>
</dbReference>
<protein>
    <submittedName>
        <fullName evidence="1">Uncharacterized protein</fullName>
    </submittedName>
</protein>
<dbReference type="RefSeq" id="WP_090393682.1">
    <property type="nucleotide sequence ID" value="NZ_FMZO01000037.1"/>
</dbReference>
<sequence length="684" mass="78132">MGKIVRNSANGIPVLPAPLKSPAGLESRPPADHTYHYNPVRSLVSTGQEPFDQEGTPFFQGYIIFCNGYLSDPVKNIGANVNAIMDTNPDQDRWYMLKGANADEQDRANDEDIFTPAELNARIPAAQRQDPQQADNIMQQHRGGFTKQNLREAILGKDLRSVFAYGQAEWSWGYWNMKSNQYSGTNTYASYFNAQGNEYFINGSHGLGSDAAHRIDHGILLGYRWAAASWGILDRQSFEAISDAAFKEVLKSYTPPYRPVTIVGHSQGSACAAGVVLGILNYAAKLNWEQIPVNILFLGSHQPVNLTGEEYKNLLRWKKDYLQIDKSVLTFFKKDPSKNTTSFIDGLADFFNEDYDKLRHEEGIYEHLKKITGDWNAYKRRAVQFDFTNDRGDPVTRCGDIPEIDSACDPRGDWTLLSFEVYPLGTDLKATVPGIAHKKQIPVYDVDGHTLLGNLLLPPFIANRRIEFDDWEEQVWTDYETLAKDYARSFLRYLELKRYYLQKYGEVFDPYRGRTAVASPDATMHGLYAKEMTVVRSSLRQLYGRFFSTTAVALSQDARFAVSYNYIAALMDYAALQEADLYAHFSPVPLLTNKKILDDWNYEGDTIGVKTNIWERIVKVGGDKFYRVEKRYDESDKWGRYIYYRVDMKYDLTAVEVLTEECEKFILTNIANTEYINSVIKYRK</sequence>
<dbReference type="SUPFAM" id="SSF53474">
    <property type="entry name" value="alpha/beta-Hydrolases"/>
    <property type="match status" value="1"/>
</dbReference>
<evidence type="ECO:0000313" key="1">
    <source>
        <dbReference type="EMBL" id="SDE33521.1"/>
    </source>
</evidence>
<dbReference type="OrthoDB" id="1211274at2"/>
<name>A0A1G7C2G9_NIADE</name>
<dbReference type="AlphaFoldDB" id="A0A1G7C2G9"/>
<keyword evidence="2" id="KW-1185">Reference proteome</keyword>
<organism evidence="1 2">
    <name type="scientific">Niabella drilacis (strain DSM 25811 / CCM 8410 / CCUG 62505 / LMG 26954 / E90)</name>
    <dbReference type="NCBI Taxonomy" id="1285928"/>
    <lineage>
        <taxon>Bacteria</taxon>
        <taxon>Pseudomonadati</taxon>
        <taxon>Bacteroidota</taxon>
        <taxon>Chitinophagia</taxon>
        <taxon>Chitinophagales</taxon>
        <taxon>Chitinophagaceae</taxon>
        <taxon>Niabella</taxon>
    </lineage>
</organism>
<evidence type="ECO:0000313" key="2">
    <source>
        <dbReference type="Proteomes" id="UP000198757"/>
    </source>
</evidence>